<evidence type="ECO:0000313" key="2">
    <source>
        <dbReference type="EMBL" id="GBP89714.1"/>
    </source>
</evidence>
<dbReference type="AlphaFoldDB" id="A0A4C1ZRG5"/>
<protein>
    <submittedName>
        <fullName evidence="2">Uncharacterized protein</fullName>
    </submittedName>
</protein>
<proteinExistence type="predicted"/>
<comment type="caution">
    <text evidence="2">The sequence shown here is derived from an EMBL/GenBank/DDBJ whole genome shotgun (WGS) entry which is preliminary data.</text>
</comment>
<evidence type="ECO:0000256" key="1">
    <source>
        <dbReference type="SAM" id="MobiDB-lite"/>
    </source>
</evidence>
<name>A0A4C1ZRG5_EUMVA</name>
<organism evidence="2 3">
    <name type="scientific">Eumeta variegata</name>
    <name type="common">Bagworm moth</name>
    <name type="synonym">Eumeta japonica</name>
    <dbReference type="NCBI Taxonomy" id="151549"/>
    <lineage>
        <taxon>Eukaryota</taxon>
        <taxon>Metazoa</taxon>
        <taxon>Ecdysozoa</taxon>
        <taxon>Arthropoda</taxon>
        <taxon>Hexapoda</taxon>
        <taxon>Insecta</taxon>
        <taxon>Pterygota</taxon>
        <taxon>Neoptera</taxon>
        <taxon>Endopterygota</taxon>
        <taxon>Lepidoptera</taxon>
        <taxon>Glossata</taxon>
        <taxon>Ditrysia</taxon>
        <taxon>Tineoidea</taxon>
        <taxon>Psychidae</taxon>
        <taxon>Oiketicinae</taxon>
        <taxon>Eumeta</taxon>
    </lineage>
</organism>
<sequence length="117" mass="13134">MPYKKGLHQLSPLFPVSRYSFPKGSNLRSPSHLLALRLRLLVPSLSINITRYVDQKHLCKAAFSMRSVRTVAADQTVNINSRTNRLVRHRSATASDHPPSVRTTAAINRQQDETSGK</sequence>
<keyword evidence="3" id="KW-1185">Reference proteome</keyword>
<dbReference type="Proteomes" id="UP000299102">
    <property type="component" value="Unassembled WGS sequence"/>
</dbReference>
<dbReference type="EMBL" id="BGZK01002022">
    <property type="protein sequence ID" value="GBP89714.1"/>
    <property type="molecule type" value="Genomic_DNA"/>
</dbReference>
<reference evidence="2 3" key="1">
    <citation type="journal article" date="2019" name="Commun. Biol.">
        <title>The bagworm genome reveals a unique fibroin gene that provides high tensile strength.</title>
        <authorList>
            <person name="Kono N."/>
            <person name="Nakamura H."/>
            <person name="Ohtoshi R."/>
            <person name="Tomita M."/>
            <person name="Numata K."/>
            <person name="Arakawa K."/>
        </authorList>
    </citation>
    <scope>NUCLEOTIDE SEQUENCE [LARGE SCALE GENOMIC DNA]</scope>
</reference>
<feature type="region of interest" description="Disordered" evidence="1">
    <location>
        <begin position="82"/>
        <end position="117"/>
    </location>
</feature>
<evidence type="ECO:0000313" key="3">
    <source>
        <dbReference type="Proteomes" id="UP000299102"/>
    </source>
</evidence>
<accession>A0A4C1ZRG5</accession>
<gene>
    <name evidence="2" type="ORF">EVAR_46817_1</name>
</gene>